<dbReference type="SUPFAM" id="SSF47598">
    <property type="entry name" value="Ribbon-helix-helix"/>
    <property type="match status" value="1"/>
</dbReference>
<evidence type="ECO:0008006" key="3">
    <source>
        <dbReference type="Google" id="ProtNLM"/>
    </source>
</evidence>
<reference evidence="1 2" key="1">
    <citation type="journal article" date="2016" name="Nat. Microbiol.">
        <title>Genomic inference of the metabolism of cosmopolitan subsurface Archaea, Hadesarchaea.</title>
        <authorList>
            <person name="Baker B.J."/>
            <person name="Saw J.H."/>
            <person name="Lind A.E."/>
            <person name="Lazar C.S."/>
            <person name="Hinrichs K.-U."/>
            <person name="Teske A.P."/>
            <person name="Ettema T.J."/>
        </authorList>
    </citation>
    <scope>NUCLEOTIDE SEQUENCE [LARGE SCALE GENOMIC DNA]</scope>
</reference>
<dbReference type="EMBL" id="LQMQ01000065">
    <property type="protein sequence ID" value="KUO39415.1"/>
    <property type="molecule type" value="Genomic_DNA"/>
</dbReference>
<proteinExistence type="predicted"/>
<comment type="caution">
    <text evidence="1">The sequence shown here is derived from an EMBL/GenBank/DDBJ whole genome shotgun (WGS) entry which is preliminary data.</text>
</comment>
<dbReference type="AlphaFoldDB" id="A0A147JSK7"/>
<dbReference type="InterPro" id="IPR010985">
    <property type="entry name" value="Ribbon_hlx_hlx"/>
</dbReference>
<name>A0A147JSK7_HADYE</name>
<sequence length="61" mass="7171">MVDKKGEVRVFVDGIYLKIIDDLIKSGYGTNRSEVIRKMVHDWTMTYLEKAKSLMEYAKEK</sequence>
<evidence type="ECO:0000313" key="2">
    <source>
        <dbReference type="Proteomes" id="UP000074294"/>
    </source>
</evidence>
<dbReference type="GO" id="GO:0006355">
    <property type="term" value="P:regulation of DNA-templated transcription"/>
    <property type="evidence" value="ECO:0007669"/>
    <property type="project" value="InterPro"/>
</dbReference>
<organism evidence="1 2">
    <name type="scientific">Hadarchaeum yellowstonense</name>
    <dbReference type="NCBI Taxonomy" id="1776334"/>
    <lineage>
        <taxon>Archaea</taxon>
        <taxon>Methanobacteriati</taxon>
        <taxon>Candidatus Hadarchaeota</taxon>
        <taxon>Candidatus Hadarchaeia</taxon>
        <taxon>Candidatus Hadarchaeales</taxon>
        <taxon>Candidatus Hadarchaeaceae</taxon>
        <taxon>Candidatus Hadarchaeum</taxon>
    </lineage>
</organism>
<dbReference type="Proteomes" id="UP000074294">
    <property type="component" value="Unassembled WGS sequence"/>
</dbReference>
<protein>
    <recommendedName>
        <fullName evidence="3">Ribbon-helix-helix protein CopG domain-containing protein</fullName>
    </recommendedName>
</protein>
<gene>
    <name evidence="1" type="ORF">APZ16_03470</name>
</gene>
<evidence type="ECO:0000313" key="1">
    <source>
        <dbReference type="EMBL" id="KUO39415.1"/>
    </source>
</evidence>
<accession>A0A147JSK7</accession>